<protein>
    <recommendedName>
        <fullName evidence="3">NodB homology domain-containing protein</fullName>
    </recommendedName>
</protein>
<evidence type="ECO:0000256" key="2">
    <source>
        <dbReference type="ARBA" id="ARBA00022801"/>
    </source>
</evidence>
<keyword evidence="2" id="KW-0378">Hydrolase</keyword>
<evidence type="ECO:0000259" key="3">
    <source>
        <dbReference type="PROSITE" id="PS51677"/>
    </source>
</evidence>
<dbReference type="Proteomes" id="UP000287872">
    <property type="component" value="Unassembled WGS sequence"/>
</dbReference>
<sequence>MFTKKPNFLIFILLLMTLINSLILANFFKSNNALATGRTNTYTTSYNKDNPILYPLGTSDKFTEKQLASNIKWKNNIVKFAKDNPDVIFLNGPTKEKIVSLSFDDGPDSNITPKVLDILKKYNIKANFFFIGEGAKANPNVVKRAFNEGHLILNHSYTHADLTKLSEQGVTKELKSTDNILYTLIGKNPLIVRPPYGAIDNKVINVFRTNNYKMAIWSLDTFDWSQMEKNHIIDTVINNVRPGEIILMHSNYNKIATTEALPQIIEKLEAKGYKIKTISDMLNIKAYR</sequence>
<dbReference type="GO" id="GO:0016020">
    <property type="term" value="C:membrane"/>
    <property type="evidence" value="ECO:0007669"/>
    <property type="project" value="TreeGrafter"/>
</dbReference>
<evidence type="ECO:0000313" key="4">
    <source>
        <dbReference type="EMBL" id="GCD09670.1"/>
    </source>
</evidence>
<dbReference type="PANTHER" id="PTHR10587">
    <property type="entry name" value="GLYCOSYL TRANSFERASE-RELATED"/>
    <property type="match status" value="1"/>
</dbReference>
<dbReference type="PROSITE" id="PS51677">
    <property type="entry name" value="NODB"/>
    <property type="match status" value="1"/>
</dbReference>
<dbReference type="GO" id="GO:0016810">
    <property type="term" value="F:hydrolase activity, acting on carbon-nitrogen (but not peptide) bonds"/>
    <property type="evidence" value="ECO:0007669"/>
    <property type="project" value="InterPro"/>
</dbReference>
<organism evidence="4 5">
    <name type="scientific">Clostridium tagluense</name>
    <dbReference type="NCBI Taxonomy" id="360422"/>
    <lineage>
        <taxon>Bacteria</taxon>
        <taxon>Bacillati</taxon>
        <taxon>Bacillota</taxon>
        <taxon>Clostridia</taxon>
        <taxon>Eubacteriales</taxon>
        <taxon>Clostridiaceae</taxon>
        <taxon>Clostridium</taxon>
    </lineage>
</organism>
<dbReference type="RefSeq" id="WP_124999292.1">
    <property type="nucleotide sequence ID" value="NZ_BHYK01000005.1"/>
</dbReference>
<accession>A0A401UJD7</accession>
<keyword evidence="5" id="KW-1185">Reference proteome</keyword>
<dbReference type="SUPFAM" id="SSF88713">
    <property type="entry name" value="Glycoside hydrolase/deacetylase"/>
    <property type="match status" value="1"/>
</dbReference>
<dbReference type="GO" id="GO:0046872">
    <property type="term" value="F:metal ion binding"/>
    <property type="evidence" value="ECO:0007669"/>
    <property type="project" value="UniProtKB-KW"/>
</dbReference>
<name>A0A401UJD7_9CLOT</name>
<dbReference type="PANTHER" id="PTHR10587:SF133">
    <property type="entry name" value="CHITIN DEACETYLASE 1-RELATED"/>
    <property type="match status" value="1"/>
</dbReference>
<evidence type="ECO:0000313" key="5">
    <source>
        <dbReference type="Proteomes" id="UP000287872"/>
    </source>
</evidence>
<dbReference type="Pfam" id="PF01522">
    <property type="entry name" value="Polysacc_deac_1"/>
    <property type="match status" value="1"/>
</dbReference>
<dbReference type="InterPro" id="IPR050248">
    <property type="entry name" value="Polysacc_deacetylase_ArnD"/>
</dbReference>
<dbReference type="InterPro" id="IPR011330">
    <property type="entry name" value="Glyco_hydro/deAcase_b/a-brl"/>
</dbReference>
<feature type="domain" description="NodB homology" evidence="3">
    <location>
        <begin position="97"/>
        <end position="276"/>
    </location>
</feature>
<gene>
    <name evidence="4" type="ORF">Ctaglu_12930</name>
</gene>
<dbReference type="CDD" id="cd10917">
    <property type="entry name" value="CE4_NodB_like_6s_7s"/>
    <property type="match status" value="1"/>
</dbReference>
<proteinExistence type="predicted"/>
<comment type="caution">
    <text evidence="4">The sequence shown here is derived from an EMBL/GenBank/DDBJ whole genome shotgun (WGS) entry which is preliminary data.</text>
</comment>
<dbReference type="InterPro" id="IPR002509">
    <property type="entry name" value="NODB_dom"/>
</dbReference>
<dbReference type="AlphaFoldDB" id="A0A401UJD7"/>
<keyword evidence="1" id="KW-0479">Metal-binding</keyword>
<dbReference type="OrthoDB" id="9806342at2"/>
<dbReference type="GO" id="GO:0005975">
    <property type="term" value="P:carbohydrate metabolic process"/>
    <property type="evidence" value="ECO:0007669"/>
    <property type="project" value="InterPro"/>
</dbReference>
<evidence type="ECO:0000256" key="1">
    <source>
        <dbReference type="ARBA" id="ARBA00022723"/>
    </source>
</evidence>
<dbReference type="Gene3D" id="3.20.20.370">
    <property type="entry name" value="Glycoside hydrolase/deacetylase"/>
    <property type="match status" value="1"/>
</dbReference>
<reference evidence="4 5" key="1">
    <citation type="submission" date="2018-11" db="EMBL/GenBank/DDBJ databases">
        <title>Genome sequencing and assembly of Clostridium tagluense strain A121.</title>
        <authorList>
            <person name="Murakami T."/>
            <person name="Segawa T."/>
            <person name="Shcherbakova V.A."/>
            <person name="Mori H."/>
            <person name="Yoshimura Y."/>
        </authorList>
    </citation>
    <scope>NUCLEOTIDE SEQUENCE [LARGE SCALE GENOMIC DNA]</scope>
    <source>
        <strain evidence="4 5">A121</strain>
    </source>
</reference>
<dbReference type="EMBL" id="BHYK01000005">
    <property type="protein sequence ID" value="GCD09670.1"/>
    <property type="molecule type" value="Genomic_DNA"/>
</dbReference>